<evidence type="ECO:0000313" key="3">
    <source>
        <dbReference type="EMBL" id="RKM98264.1"/>
    </source>
</evidence>
<evidence type="ECO:0000259" key="2">
    <source>
        <dbReference type="SMART" id="SM00418"/>
    </source>
</evidence>
<dbReference type="Gene3D" id="1.10.10.10">
    <property type="entry name" value="Winged helix-like DNA-binding domain superfamily/Winged helix DNA-binding domain"/>
    <property type="match status" value="1"/>
</dbReference>
<dbReference type="Pfam" id="PF12840">
    <property type="entry name" value="HTH_20"/>
    <property type="match status" value="1"/>
</dbReference>
<dbReference type="SUPFAM" id="SSF46785">
    <property type="entry name" value="Winged helix' DNA-binding domain"/>
    <property type="match status" value="1"/>
</dbReference>
<dbReference type="InterPro" id="IPR036388">
    <property type="entry name" value="WH-like_DNA-bd_sf"/>
</dbReference>
<dbReference type="RefSeq" id="WP_078649181.1">
    <property type="nucleotide sequence ID" value="NZ_CP134822.1"/>
</dbReference>
<dbReference type="InterPro" id="IPR036390">
    <property type="entry name" value="WH_DNA-bd_sf"/>
</dbReference>
<feature type="compositionally biased region" description="Basic and acidic residues" evidence="1">
    <location>
        <begin position="43"/>
        <end position="52"/>
    </location>
</feature>
<dbReference type="AlphaFoldDB" id="A0A420V8I4"/>
<feature type="compositionally biased region" description="Gly residues" evidence="1">
    <location>
        <begin position="235"/>
        <end position="246"/>
    </location>
</feature>
<proteinExistence type="predicted"/>
<feature type="domain" description="HTH arsR-type" evidence="2">
    <location>
        <begin position="51"/>
        <end position="148"/>
    </location>
</feature>
<evidence type="ECO:0000256" key="1">
    <source>
        <dbReference type="SAM" id="MobiDB-lite"/>
    </source>
</evidence>
<organism evidence="3 4">
    <name type="scientific">Streptomyces xinghaiensis</name>
    <dbReference type="NCBI Taxonomy" id="1038928"/>
    <lineage>
        <taxon>Bacteria</taxon>
        <taxon>Bacillati</taxon>
        <taxon>Actinomycetota</taxon>
        <taxon>Actinomycetes</taxon>
        <taxon>Kitasatosporales</taxon>
        <taxon>Streptomycetaceae</taxon>
        <taxon>Streptomyces</taxon>
    </lineage>
</organism>
<dbReference type="OrthoDB" id="7945987at2"/>
<protein>
    <submittedName>
        <fullName evidence="3">ArsR family transcriptional regulator</fullName>
    </submittedName>
</protein>
<sequence length="255" mass="27323">MSQNEAVDAEDPAGTGDTGHREDAEAPGATGTGRPDPGSGIPEHVRSLDPRSLRGLAHPLRIRLLGALREYGPATASQLGARLGESSGATSYHLRQLAEHGFVVDVPELGTARERWWRAGQRGIQSRTKDFTGHPDPAVRGAFDLLLHEVATIHAQELGTWLGTLHEWSDEWRDAGEVSDYSVRLTPELAKEMNQELQQVIEGYRERAVEAGVEGSAPVRVHVHAFPRAEEKPDGPGGRPGSGEGASGPAPGKNP</sequence>
<comment type="caution">
    <text evidence="3">The sequence shown here is derived from an EMBL/GenBank/DDBJ whole genome shotgun (WGS) entry which is preliminary data.</text>
</comment>
<feature type="region of interest" description="Disordered" evidence="1">
    <location>
        <begin position="225"/>
        <end position="255"/>
    </location>
</feature>
<keyword evidence="4" id="KW-1185">Reference proteome</keyword>
<dbReference type="CDD" id="cd00090">
    <property type="entry name" value="HTH_ARSR"/>
    <property type="match status" value="1"/>
</dbReference>
<dbReference type="InterPro" id="IPR011991">
    <property type="entry name" value="ArsR-like_HTH"/>
</dbReference>
<dbReference type="SMART" id="SM00418">
    <property type="entry name" value="HTH_ARSR"/>
    <property type="match status" value="1"/>
</dbReference>
<dbReference type="Proteomes" id="UP000028058">
    <property type="component" value="Unassembled WGS sequence"/>
</dbReference>
<feature type="region of interest" description="Disordered" evidence="1">
    <location>
        <begin position="1"/>
        <end position="52"/>
    </location>
</feature>
<dbReference type="EMBL" id="JNAD02000002">
    <property type="protein sequence ID" value="RKM98264.1"/>
    <property type="molecule type" value="Genomic_DNA"/>
</dbReference>
<name>A0A420V8I4_9ACTN</name>
<dbReference type="GO" id="GO:0003700">
    <property type="term" value="F:DNA-binding transcription factor activity"/>
    <property type="evidence" value="ECO:0007669"/>
    <property type="project" value="InterPro"/>
</dbReference>
<accession>A0A420V8I4</accession>
<reference evidence="3 4" key="1">
    <citation type="journal article" date="2014" name="Genome Announc.">
        <title>Draft Genome Sequence of Streptomyces fradiae ATCC 19609, a Strain Highly Sensitive to Antibiotics.</title>
        <authorList>
            <person name="Bekker O.B."/>
            <person name="Klimina K.M."/>
            <person name="Vatlin A.A."/>
            <person name="Zakharevich N.V."/>
            <person name="Kasianov A.S."/>
            <person name="Danilenko V.N."/>
        </authorList>
    </citation>
    <scope>NUCLEOTIDE SEQUENCE [LARGE SCALE GENOMIC DNA]</scope>
    <source>
        <strain evidence="3 4">ATCC 19609</strain>
    </source>
</reference>
<evidence type="ECO:0000313" key="4">
    <source>
        <dbReference type="Proteomes" id="UP000028058"/>
    </source>
</evidence>
<gene>
    <name evidence="3" type="ORF">SFRA_005010</name>
</gene>
<dbReference type="InterPro" id="IPR001845">
    <property type="entry name" value="HTH_ArsR_DNA-bd_dom"/>
</dbReference>